<dbReference type="SUPFAM" id="SSF48208">
    <property type="entry name" value="Six-hairpin glycosidases"/>
    <property type="match status" value="1"/>
</dbReference>
<evidence type="ECO:0000313" key="4">
    <source>
        <dbReference type="Proteomes" id="UP001230504"/>
    </source>
</evidence>
<dbReference type="GO" id="GO:0005975">
    <property type="term" value="P:carbohydrate metabolic process"/>
    <property type="evidence" value="ECO:0007669"/>
    <property type="project" value="InterPro"/>
</dbReference>
<evidence type="ECO:0000256" key="2">
    <source>
        <dbReference type="SAM" id="SignalP"/>
    </source>
</evidence>
<evidence type="ECO:0000256" key="1">
    <source>
        <dbReference type="ARBA" id="ARBA00022801"/>
    </source>
</evidence>
<dbReference type="GeneID" id="85448453"/>
<keyword evidence="2" id="KW-0732">Signal</keyword>
<dbReference type="EMBL" id="JAHLJV010000094">
    <property type="protein sequence ID" value="KAK1573337.1"/>
    <property type="molecule type" value="Genomic_DNA"/>
</dbReference>
<dbReference type="RefSeq" id="XP_060408978.1">
    <property type="nucleotide sequence ID" value="XM_060564213.1"/>
</dbReference>
<evidence type="ECO:0000313" key="3">
    <source>
        <dbReference type="EMBL" id="KAK1573337.1"/>
    </source>
</evidence>
<dbReference type="InterPro" id="IPR008928">
    <property type="entry name" value="6-hairpin_glycosidase_sf"/>
</dbReference>
<reference evidence="3" key="1">
    <citation type="submission" date="2021-06" db="EMBL/GenBank/DDBJ databases">
        <title>Comparative genomics, transcriptomics and evolutionary studies reveal genomic signatures of adaptation to plant cell wall in hemibiotrophic fungi.</title>
        <authorList>
            <consortium name="DOE Joint Genome Institute"/>
            <person name="Baroncelli R."/>
            <person name="Diaz J.F."/>
            <person name="Benocci T."/>
            <person name="Peng M."/>
            <person name="Battaglia E."/>
            <person name="Haridas S."/>
            <person name="Andreopoulos W."/>
            <person name="Labutti K."/>
            <person name="Pangilinan J."/>
            <person name="Floch G.L."/>
            <person name="Makela M.R."/>
            <person name="Henrissat B."/>
            <person name="Grigoriev I.V."/>
            <person name="Crouch J.A."/>
            <person name="De Vries R.P."/>
            <person name="Sukno S.A."/>
            <person name="Thon M.R."/>
        </authorList>
    </citation>
    <scope>NUCLEOTIDE SEQUENCE</scope>
    <source>
        <strain evidence="3">CBS 125086</strain>
    </source>
</reference>
<dbReference type="InterPro" id="IPR012341">
    <property type="entry name" value="6hp_glycosidase-like_sf"/>
</dbReference>
<feature type="signal peptide" evidence="2">
    <location>
        <begin position="1"/>
        <end position="22"/>
    </location>
</feature>
<dbReference type="GO" id="GO:0016787">
    <property type="term" value="F:hydrolase activity"/>
    <property type="evidence" value="ECO:0007669"/>
    <property type="project" value="UniProtKB-KW"/>
</dbReference>
<dbReference type="AlphaFoldDB" id="A0AAD8PNF5"/>
<accession>A0AAD8PNF5</accession>
<keyword evidence="1" id="KW-0378">Hydrolase</keyword>
<name>A0AAD8PNF5_9PEZI</name>
<dbReference type="Pfam" id="PF07470">
    <property type="entry name" value="Glyco_hydro_88"/>
    <property type="match status" value="1"/>
</dbReference>
<dbReference type="InterPro" id="IPR052043">
    <property type="entry name" value="PolySaccharide_Degr_Enz"/>
</dbReference>
<feature type="chain" id="PRO_5042104396" evidence="2">
    <location>
        <begin position="23"/>
        <end position="202"/>
    </location>
</feature>
<comment type="caution">
    <text evidence="3">The sequence shown here is derived from an EMBL/GenBank/DDBJ whole genome shotgun (WGS) entry which is preliminary data.</text>
</comment>
<keyword evidence="4" id="KW-1185">Reference proteome</keyword>
<gene>
    <name evidence="3" type="ORF">LY79DRAFT_673725</name>
</gene>
<dbReference type="Gene3D" id="1.50.10.10">
    <property type="match status" value="1"/>
</dbReference>
<organism evidence="3 4">
    <name type="scientific">Colletotrichum navitas</name>
    <dbReference type="NCBI Taxonomy" id="681940"/>
    <lineage>
        <taxon>Eukaryota</taxon>
        <taxon>Fungi</taxon>
        <taxon>Dikarya</taxon>
        <taxon>Ascomycota</taxon>
        <taxon>Pezizomycotina</taxon>
        <taxon>Sordariomycetes</taxon>
        <taxon>Hypocreomycetidae</taxon>
        <taxon>Glomerellales</taxon>
        <taxon>Glomerellaceae</taxon>
        <taxon>Colletotrichum</taxon>
        <taxon>Colletotrichum graminicola species complex</taxon>
    </lineage>
</organism>
<dbReference type="Proteomes" id="UP001230504">
    <property type="component" value="Unassembled WGS sequence"/>
</dbReference>
<proteinExistence type="predicted"/>
<protein>
    <submittedName>
        <fullName evidence="3">Uncharacterized protein</fullName>
    </submittedName>
</protein>
<sequence>MRTVGPLLALTGSLALASTCAARPCSEWLASSFVARNALVTRHHDPAVLYGGIARAAVHVRNDTLLRVLEGWDPEYYSLDDIRIGNNLLWLYQRLPGYFATLADGLERSQDDGGGCWLIMNEGVTAMFSYGLLRGVRRGLLEDKYEGVGLKAYGLLTSDFIRDDKNGYVSFMGTYYTSIPVVENDARGGGAFLFAAIEAEQA</sequence>
<dbReference type="PANTHER" id="PTHR33886:SF9">
    <property type="entry name" value="UNSATURATED RHAMNOGALACTURONAN HYDROLASE (EUROFUNG)"/>
    <property type="match status" value="1"/>
</dbReference>
<dbReference type="PANTHER" id="PTHR33886">
    <property type="entry name" value="UNSATURATED RHAMNOGALACTURONAN HYDROLASE (EUROFUNG)"/>
    <property type="match status" value="1"/>
</dbReference>
<dbReference type="InterPro" id="IPR010905">
    <property type="entry name" value="Glyco_hydro_88"/>
</dbReference>